<proteinExistence type="predicted"/>
<organism evidence="1 2">
    <name type="scientific">Leucogyrophana mollusca</name>
    <dbReference type="NCBI Taxonomy" id="85980"/>
    <lineage>
        <taxon>Eukaryota</taxon>
        <taxon>Fungi</taxon>
        <taxon>Dikarya</taxon>
        <taxon>Basidiomycota</taxon>
        <taxon>Agaricomycotina</taxon>
        <taxon>Agaricomycetes</taxon>
        <taxon>Agaricomycetidae</taxon>
        <taxon>Boletales</taxon>
        <taxon>Boletales incertae sedis</taxon>
        <taxon>Leucogyrophana</taxon>
    </lineage>
</organism>
<comment type="caution">
    <text evidence="1">The sequence shown here is derived from an EMBL/GenBank/DDBJ whole genome shotgun (WGS) entry which is preliminary data.</text>
</comment>
<protein>
    <submittedName>
        <fullName evidence="1">Uncharacterized protein</fullName>
    </submittedName>
</protein>
<evidence type="ECO:0000313" key="2">
    <source>
        <dbReference type="Proteomes" id="UP000790709"/>
    </source>
</evidence>
<reference evidence="1" key="1">
    <citation type="journal article" date="2021" name="New Phytol.">
        <title>Evolutionary innovations through gain and loss of genes in the ectomycorrhizal Boletales.</title>
        <authorList>
            <person name="Wu G."/>
            <person name="Miyauchi S."/>
            <person name="Morin E."/>
            <person name="Kuo A."/>
            <person name="Drula E."/>
            <person name="Varga T."/>
            <person name="Kohler A."/>
            <person name="Feng B."/>
            <person name="Cao Y."/>
            <person name="Lipzen A."/>
            <person name="Daum C."/>
            <person name="Hundley H."/>
            <person name="Pangilinan J."/>
            <person name="Johnson J."/>
            <person name="Barry K."/>
            <person name="LaButti K."/>
            <person name="Ng V."/>
            <person name="Ahrendt S."/>
            <person name="Min B."/>
            <person name="Choi I.G."/>
            <person name="Park H."/>
            <person name="Plett J.M."/>
            <person name="Magnuson J."/>
            <person name="Spatafora J.W."/>
            <person name="Nagy L.G."/>
            <person name="Henrissat B."/>
            <person name="Grigoriev I.V."/>
            <person name="Yang Z.L."/>
            <person name="Xu J."/>
            <person name="Martin F.M."/>
        </authorList>
    </citation>
    <scope>NUCLEOTIDE SEQUENCE</scope>
    <source>
        <strain evidence="1">KUC20120723A-06</strain>
    </source>
</reference>
<evidence type="ECO:0000313" key="1">
    <source>
        <dbReference type="EMBL" id="KAH7927396.1"/>
    </source>
</evidence>
<sequence>MVALKYFTLTPLALAAAVVAEHTPKNCIAANNHLGYKFTVHDGYNCTGHYKTYSGELWTFEFTRCRCINLPAEFSGKTKSAVFTNGDLTSPFTISLREHAHCHGREIAYSEYSQVFWVDPPKKALDFMSAHAFVIDNSEISAVPGTPRAKTGPVTPAATPSTTRVAGSRPGSLIWKVGFSGEGKARDVFYAEPHNVQSLLSFSRATESTERVEQDRLFETNLERCMLYYTNPKPRMVEVILDTLLKTLLTRDTSIPVDLQKAMASSIGGALMLSGFIIRLHTSFLNLVTPIFTSHLVTLSQPSWRSCQAVNMQHALHLGSDCANVPPSNSVNSPA</sequence>
<dbReference type="EMBL" id="MU266367">
    <property type="protein sequence ID" value="KAH7927396.1"/>
    <property type="molecule type" value="Genomic_DNA"/>
</dbReference>
<dbReference type="Proteomes" id="UP000790709">
    <property type="component" value="Unassembled WGS sequence"/>
</dbReference>
<name>A0ACB8BNA2_9AGAM</name>
<gene>
    <name evidence="1" type="ORF">BV22DRAFT_1045429</name>
</gene>
<keyword evidence="2" id="KW-1185">Reference proteome</keyword>
<accession>A0ACB8BNA2</accession>